<keyword evidence="1" id="KW-0812">Transmembrane</keyword>
<dbReference type="Proteomes" id="UP000315082">
    <property type="component" value="Chromosome"/>
</dbReference>
<accession>A0A518JXX2</accession>
<sequence>MLLSSTCQDTVTFEFTLLTFCPPGPLLRACVTVSWSAGIVTRELIMRSFIAWTICWLVVFVSTSGPLAAADWLSFLGPTANGKSTETGILTDWSDGKLKLMWTLDLDTSYGIGAVDQGRYFQFDRVGDVERLICLDAQTGREIWHADQPVAYRDMYGYNNGPRSSPVIAGSRVFTYGVAGRLSCFDKTNGKLLWTQSLNEEFGVIQNFFGVSCCPVIYKDMVIVMVGGSPAADQRLPLGSLDRVSGNNSGIVAFRQSDGKLVYQLSDELASYSTPVIANVDGQDVGLAFMRGGLLAFDPTKGKELWHFPWRAPRLESVNAALPIVRDNEVLISECYDIGSALLEFTVNDYQLLRQDPASRRNQSMRAHWATPIQHEGYLFGCSGRNEPDSDLRCIRWSDGEVMWVKPNRIRTSLLWIDDHFVVLDERGHMELIKDSSDAYQPVTEIDLSEALGDTEGPFLRSPCWAAPIVANGLLYVRGANRVACFQLIPPDGT</sequence>
<evidence type="ECO:0000313" key="3">
    <source>
        <dbReference type="EMBL" id="QDV70391.1"/>
    </source>
</evidence>
<evidence type="ECO:0000313" key="4">
    <source>
        <dbReference type="Proteomes" id="UP000315082"/>
    </source>
</evidence>
<dbReference type="EMBL" id="CP036348">
    <property type="protein sequence ID" value="QDV70391.1"/>
    <property type="molecule type" value="Genomic_DNA"/>
</dbReference>
<evidence type="ECO:0000256" key="1">
    <source>
        <dbReference type="SAM" id="Phobius"/>
    </source>
</evidence>
<name>A0A518JXX2_9BACT</name>
<dbReference type="AlphaFoldDB" id="A0A518JXX2"/>
<feature type="transmembrane region" description="Helical" evidence="1">
    <location>
        <begin position="49"/>
        <end position="69"/>
    </location>
</feature>
<dbReference type="InterPro" id="IPR002372">
    <property type="entry name" value="PQQ_rpt_dom"/>
</dbReference>
<dbReference type="KEGG" id="rcf:Poly24_41130"/>
<dbReference type="PANTHER" id="PTHR34512">
    <property type="entry name" value="CELL SURFACE PROTEIN"/>
    <property type="match status" value="1"/>
</dbReference>
<dbReference type="InterPro" id="IPR015943">
    <property type="entry name" value="WD40/YVTN_repeat-like_dom_sf"/>
</dbReference>
<dbReference type="SUPFAM" id="SSF50998">
    <property type="entry name" value="Quinoprotein alcohol dehydrogenase-like"/>
    <property type="match status" value="1"/>
</dbReference>
<gene>
    <name evidence="3" type="ORF">Poly24_41130</name>
</gene>
<dbReference type="PANTHER" id="PTHR34512:SF30">
    <property type="entry name" value="OUTER MEMBRANE PROTEIN ASSEMBLY FACTOR BAMB"/>
    <property type="match status" value="1"/>
</dbReference>
<dbReference type="Pfam" id="PF13360">
    <property type="entry name" value="PQQ_2"/>
    <property type="match status" value="1"/>
</dbReference>
<proteinExistence type="predicted"/>
<keyword evidence="1" id="KW-1133">Transmembrane helix</keyword>
<dbReference type="Gene3D" id="2.130.10.10">
    <property type="entry name" value="YVTN repeat-like/Quinoprotein amine dehydrogenase"/>
    <property type="match status" value="2"/>
</dbReference>
<protein>
    <submittedName>
        <fullName evidence="3">Outer membrane biogenesis protein BamB</fullName>
    </submittedName>
</protein>
<dbReference type="InterPro" id="IPR011047">
    <property type="entry name" value="Quinoprotein_ADH-like_sf"/>
</dbReference>
<reference evidence="3 4" key="1">
    <citation type="submission" date="2019-02" db="EMBL/GenBank/DDBJ databases">
        <title>Deep-cultivation of Planctomycetes and their phenomic and genomic characterization uncovers novel biology.</title>
        <authorList>
            <person name="Wiegand S."/>
            <person name="Jogler M."/>
            <person name="Boedeker C."/>
            <person name="Pinto D."/>
            <person name="Vollmers J."/>
            <person name="Rivas-Marin E."/>
            <person name="Kohn T."/>
            <person name="Peeters S.H."/>
            <person name="Heuer A."/>
            <person name="Rast P."/>
            <person name="Oberbeckmann S."/>
            <person name="Bunk B."/>
            <person name="Jeske O."/>
            <person name="Meyerdierks A."/>
            <person name="Storesund J.E."/>
            <person name="Kallscheuer N."/>
            <person name="Luecker S."/>
            <person name="Lage O.M."/>
            <person name="Pohl T."/>
            <person name="Merkel B.J."/>
            <person name="Hornburger P."/>
            <person name="Mueller R.-W."/>
            <person name="Bruemmer F."/>
            <person name="Labrenz M."/>
            <person name="Spormann A.M."/>
            <person name="Op den Camp H."/>
            <person name="Overmann J."/>
            <person name="Amann R."/>
            <person name="Jetten M.S.M."/>
            <person name="Mascher T."/>
            <person name="Medema M.H."/>
            <person name="Devos D.P."/>
            <person name="Kaster A.-K."/>
            <person name="Ovreas L."/>
            <person name="Rohde M."/>
            <person name="Galperin M.Y."/>
            <person name="Jogler C."/>
        </authorList>
    </citation>
    <scope>NUCLEOTIDE SEQUENCE [LARGE SCALE GENOMIC DNA]</scope>
    <source>
        <strain evidence="3 4">Poly24</strain>
    </source>
</reference>
<organism evidence="3 4">
    <name type="scientific">Rosistilla carotiformis</name>
    <dbReference type="NCBI Taxonomy" id="2528017"/>
    <lineage>
        <taxon>Bacteria</taxon>
        <taxon>Pseudomonadati</taxon>
        <taxon>Planctomycetota</taxon>
        <taxon>Planctomycetia</taxon>
        <taxon>Pirellulales</taxon>
        <taxon>Pirellulaceae</taxon>
        <taxon>Rosistilla</taxon>
    </lineage>
</organism>
<feature type="domain" description="Pyrrolo-quinoline quinone repeat" evidence="2">
    <location>
        <begin position="162"/>
        <end position="334"/>
    </location>
</feature>
<keyword evidence="1" id="KW-0472">Membrane</keyword>
<evidence type="ECO:0000259" key="2">
    <source>
        <dbReference type="Pfam" id="PF13360"/>
    </source>
</evidence>
<keyword evidence="4" id="KW-1185">Reference proteome</keyword>